<evidence type="ECO:0000256" key="3">
    <source>
        <dbReference type="ARBA" id="ARBA00022692"/>
    </source>
</evidence>
<evidence type="ECO:0000259" key="7">
    <source>
        <dbReference type="Pfam" id="PF09335"/>
    </source>
</evidence>
<evidence type="ECO:0000256" key="2">
    <source>
        <dbReference type="ARBA" id="ARBA00022475"/>
    </source>
</evidence>
<dbReference type="Proteomes" id="UP000464378">
    <property type="component" value="Chromosome"/>
</dbReference>
<dbReference type="InterPro" id="IPR015414">
    <property type="entry name" value="TMEM64"/>
</dbReference>
<dbReference type="PANTHER" id="PTHR12677:SF59">
    <property type="entry name" value="GOLGI APPARATUS MEMBRANE PROTEIN TVP38-RELATED"/>
    <property type="match status" value="1"/>
</dbReference>
<gene>
    <name evidence="8" type="ORF">GMBLW1_46460</name>
</gene>
<feature type="transmembrane region" description="Helical" evidence="6">
    <location>
        <begin position="184"/>
        <end position="203"/>
    </location>
</feature>
<evidence type="ECO:0000256" key="4">
    <source>
        <dbReference type="ARBA" id="ARBA00022989"/>
    </source>
</evidence>
<sequence>MHEATPIPDETIPRSRWNGRLRTGLLAVIGLAIGLFLLYGPTEQQILDQQAEIKSWVDAYPILSKLTYFLIVVTMMGLSIPSGAMFSVLGGFLFGRGWGILIISFATTTGAVIAFLSSRYLLRESLLRWMERRPTWHARMQRLDNAILRDGKFALLMLRLTPVMPYFVLNFAMGLTAIRLRTYWWVSQVGMLPCSFVYVNAGASVRQIHALRDLISLEVILSLVLLFVIPIVLRYVPRWLGWRMSVPAQGTSAVNP</sequence>
<keyword evidence="3 6" id="KW-0812">Transmembrane</keyword>
<feature type="transmembrane region" description="Helical" evidence="6">
    <location>
        <begin position="156"/>
        <end position="178"/>
    </location>
</feature>
<dbReference type="GO" id="GO:0005886">
    <property type="term" value="C:plasma membrane"/>
    <property type="evidence" value="ECO:0007669"/>
    <property type="project" value="UniProtKB-SubCell"/>
</dbReference>
<evidence type="ECO:0000313" key="9">
    <source>
        <dbReference type="Proteomes" id="UP000464378"/>
    </source>
</evidence>
<evidence type="ECO:0000256" key="5">
    <source>
        <dbReference type="ARBA" id="ARBA00023136"/>
    </source>
</evidence>
<keyword evidence="9" id="KW-1185">Reference proteome</keyword>
<dbReference type="AlphaFoldDB" id="A0A6C2YT84"/>
<feature type="transmembrane region" description="Helical" evidence="6">
    <location>
        <begin position="20"/>
        <end position="39"/>
    </location>
</feature>
<comment type="similarity">
    <text evidence="6">Belongs to the TVP38/TMEM64 family.</text>
</comment>
<dbReference type="EMBL" id="LR586016">
    <property type="protein sequence ID" value="VIP04547.1"/>
    <property type="molecule type" value="Genomic_DNA"/>
</dbReference>
<organism evidence="8">
    <name type="scientific">Tuwongella immobilis</name>
    <dbReference type="NCBI Taxonomy" id="692036"/>
    <lineage>
        <taxon>Bacteria</taxon>
        <taxon>Pseudomonadati</taxon>
        <taxon>Planctomycetota</taxon>
        <taxon>Planctomycetia</taxon>
        <taxon>Gemmatales</taxon>
        <taxon>Gemmataceae</taxon>
        <taxon>Tuwongella</taxon>
    </lineage>
</organism>
<keyword evidence="2 6" id="KW-1003">Cell membrane</keyword>
<dbReference type="InterPro" id="IPR032816">
    <property type="entry name" value="VTT_dom"/>
</dbReference>
<comment type="subcellular location">
    <subcellularLocation>
        <location evidence="1 6">Cell membrane</location>
        <topology evidence="1 6">Multi-pass membrane protein</topology>
    </subcellularLocation>
</comment>
<keyword evidence="5 6" id="KW-0472">Membrane</keyword>
<dbReference type="PANTHER" id="PTHR12677">
    <property type="entry name" value="GOLGI APPARATUS MEMBRANE PROTEIN TVP38-RELATED"/>
    <property type="match status" value="1"/>
</dbReference>
<dbReference type="FunCoup" id="A0A6C2YT84">
    <property type="interactions" value="97"/>
</dbReference>
<dbReference type="KEGG" id="tim:GMBLW1_46460"/>
<evidence type="ECO:0000256" key="1">
    <source>
        <dbReference type="ARBA" id="ARBA00004651"/>
    </source>
</evidence>
<dbReference type="InParanoid" id="A0A6C2YT84"/>
<name>A0A6C2YT84_9BACT</name>
<dbReference type="EMBL" id="LR593887">
    <property type="protein sequence ID" value="VTS06455.1"/>
    <property type="molecule type" value="Genomic_DNA"/>
</dbReference>
<dbReference type="RefSeq" id="WP_162659618.1">
    <property type="nucleotide sequence ID" value="NZ_LR593887.1"/>
</dbReference>
<feature type="transmembrane region" description="Helical" evidence="6">
    <location>
        <begin position="100"/>
        <end position="122"/>
    </location>
</feature>
<evidence type="ECO:0000256" key="6">
    <source>
        <dbReference type="RuleBase" id="RU366058"/>
    </source>
</evidence>
<protein>
    <recommendedName>
        <fullName evidence="6">TVP38/TMEM64 family membrane protein</fullName>
    </recommendedName>
</protein>
<accession>A0A6C2YT84</accession>
<evidence type="ECO:0000313" key="8">
    <source>
        <dbReference type="EMBL" id="VIP04547.1"/>
    </source>
</evidence>
<dbReference type="Pfam" id="PF09335">
    <property type="entry name" value="VTT_dom"/>
    <property type="match status" value="1"/>
</dbReference>
<keyword evidence="4 6" id="KW-1133">Transmembrane helix</keyword>
<feature type="transmembrane region" description="Helical" evidence="6">
    <location>
        <begin position="215"/>
        <end position="236"/>
    </location>
</feature>
<feature type="domain" description="VTT" evidence="7">
    <location>
        <begin position="81"/>
        <end position="203"/>
    </location>
</feature>
<feature type="transmembrane region" description="Helical" evidence="6">
    <location>
        <begin position="68"/>
        <end position="94"/>
    </location>
</feature>
<reference evidence="8" key="1">
    <citation type="submission" date="2019-04" db="EMBL/GenBank/DDBJ databases">
        <authorList>
            <consortium name="Science for Life Laboratories"/>
        </authorList>
    </citation>
    <scope>NUCLEOTIDE SEQUENCE</scope>
    <source>
        <strain evidence="8">MBLW1</strain>
    </source>
</reference>
<proteinExistence type="inferred from homology"/>